<name>A0A4S4G697_9ACTN</name>
<dbReference type="InterPro" id="IPR010982">
    <property type="entry name" value="Lambda_DNA-bd_dom_sf"/>
</dbReference>
<gene>
    <name evidence="3" type="ORF">E5986_02865</name>
</gene>
<dbReference type="RefSeq" id="WP_016308904.1">
    <property type="nucleotide sequence ID" value="NZ_CAJTBT010000001.1"/>
</dbReference>
<evidence type="ECO:0000313" key="3">
    <source>
        <dbReference type="EMBL" id="THG38371.1"/>
    </source>
</evidence>
<dbReference type="InterPro" id="IPR001387">
    <property type="entry name" value="Cro/C1-type_HTH"/>
</dbReference>
<dbReference type="InterPro" id="IPR011051">
    <property type="entry name" value="RmlC_Cupin_sf"/>
</dbReference>
<dbReference type="Pfam" id="PF07883">
    <property type="entry name" value="Cupin_2"/>
    <property type="match status" value="1"/>
</dbReference>
<dbReference type="InterPro" id="IPR013096">
    <property type="entry name" value="Cupin_2"/>
</dbReference>
<dbReference type="InterPro" id="IPR014710">
    <property type="entry name" value="RmlC-like_jellyroll"/>
</dbReference>
<dbReference type="AlphaFoldDB" id="A0A4S4G697"/>
<dbReference type="PROSITE" id="PS50943">
    <property type="entry name" value="HTH_CROC1"/>
    <property type="match status" value="1"/>
</dbReference>
<dbReference type="Proteomes" id="UP000308978">
    <property type="component" value="Unassembled WGS sequence"/>
</dbReference>
<accession>A0A4S4G697</accession>
<evidence type="ECO:0000259" key="2">
    <source>
        <dbReference type="PROSITE" id="PS50943"/>
    </source>
</evidence>
<dbReference type="CDD" id="cd02209">
    <property type="entry name" value="cupin_XRE_C"/>
    <property type="match status" value="1"/>
</dbReference>
<proteinExistence type="predicted"/>
<feature type="domain" description="HTH cro/C1-type" evidence="2">
    <location>
        <begin position="12"/>
        <end position="66"/>
    </location>
</feature>
<sequence length="183" mass="20612">MEENLKELGMRVQGLREACDVSRHTMAQELGVDIDTYRAWEETGVDIPISAIYHMATKFNVDLAEILTGTAPKLDTYHVVRNGEGIDVDRFPGYQYEDLAWRYARKIMQPLRVVLDPADDDAELVSHGGQEFNYVVDGSITLVFQDREIVLNAGDSIYFNPNYPHGQRCNGDAPATFITIIAE</sequence>
<dbReference type="GO" id="GO:0003700">
    <property type="term" value="F:DNA-binding transcription factor activity"/>
    <property type="evidence" value="ECO:0007669"/>
    <property type="project" value="TreeGrafter"/>
</dbReference>
<dbReference type="InterPro" id="IPR050807">
    <property type="entry name" value="TransReg_Diox_bact_type"/>
</dbReference>
<comment type="caution">
    <text evidence="3">The sequence shown here is derived from an EMBL/GenBank/DDBJ whole genome shotgun (WGS) entry which is preliminary data.</text>
</comment>
<dbReference type="EMBL" id="SSTJ01000002">
    <property type="protein sequence ID" value="THG38371.1"/>
    <property type="molecule type" value="Genomic_DNA"/>
</dbReference>
<protein>
    <submittedName>
        <fullName evidence="3">XRE family transcriptional regulator</fullName>
    </submittedName>
</protein>
<evidence type="ECO:0000256" key="1">
    <source>
        <dbReference type="ARBA" id="ARBA00023125"/>
    </source>
</evidence>
<dbReference type="GO" id="GO:0005829">
    <property type="term" value="C:cytosol"/>
    <property type="evidence" value="ECO:0007669"/>
    <property type="project" value="TreeGrafter"/>
</dbReference>
<dbReference type="PANTHER" id="PTHR46797:SF19">
    <property type="entry name" value="BLL2473 PROTEIN"/>
    <property type="match status" value="1"/>
</dbReference>
<dbReference type="GO" id="GO:0003677">
    <property type="term" value="F:DNA binding"/>
    <property type="evidence" value="ECO:0007669"/>
    <property type="project" value="UniProtKB-KW"/>
</dbReference>
<dbReference type="PANTHER" id="PTHR46797">
    <property type="entry name" value="HTH-TYPE TRANSCRIPTIONAL REGULATOR"/>
    <property type="match status" value="1"/>
</dbReference>
<keyword evidence="1" id="KW-0238">DNA-binding</keyword>
<dbReference type="Gene3D" id="1.10.260.40">
    <property type="entry name" value="lambda repressor-like DNA-binding domains"/>
    <property type="match status" value="1"/>
</dbReference>
<reference evidence="3 4" key="1">
    <citation type="submission" date="2019-04" db="EMBL/GenBank/DDBJ databases">
        <title>Microbes associate with the intestines of laboratory mice.</title>
        <authorList>
            <person name="Navarre W."/>
            <person name="Wong E."/>
            <person name="Huang K.C."/>
            <person name="Tropini C."/>
            <person name="Ng K."/>
            <person name="Yu B."/>
        </authorList>
    </citation>
    <scope>NUCLEOTIDE SEQUENCE [LARGE SCALE GENOMIC DNA]</scope>
    <source>
        <strain evidence="3 4">NM80_B27</strain>
    </source>
</reference>
<dbReference type="SUPFAM" id="SSF47413">
    <property type="entry name" value="lambda repressor-like DNA-binding domains"/>
    <property type="match status" value="1"/>
</dbReference>
<dbReference type="CDD" id="cd00093">
    <property type="entry name" value="HTH_XRE"/>
    <property type="match status" value="1"/>
</dbReference>
<dbReference type="Gene3D" id="2.60.120.10">
    <property type="entry name" value="Jelly Rolls"/>
    <property type="match status" value="1"/>
</dbReference>
<organism evidence="3 4">
    <name type="scientific">Adlercreutzia caecimuris</name>
    <dbReference type="NCBI Taxonomy" id="671266"/>
    <lineage>
        <taxon>Bacteria</taxon>
        <taxon>Bacillati</taxon>
        <taxon>Actinomycetota</taxon>
        <taxon>Coriobacteriia</taxon>
        <taxon>Eggerthellales</taxon>
        <taxon>Eggerthellaceae</taxon>
        <taxon>Adlercreutzia</taxon>
    </lineage>
</organism>
<dbReference type="GeneID" id="82190267"/>
<dbReference type="SUPFAM" id="SSF51182">
    <property type="entry name" value="RmlC-like cupins"/>
    <property type="match status" value="1"/>
</dbReference>
<evidence type="ECO:0000313" key="4">
    <source>
        <dbReference type="Proteomes" id="UP000308978"/>
    </source>
</evidence>